<keyword evidence="3" id="KW-0804">Transcription</keyword>
<dbReference type="SUPFAM" id="SSF46785">
    <property type="entry name" value="Winged helix' DNA-binding domain"/>
    <property type="match status" value="1"/>
</dbReference>
<protein>
    <submittedName>
        <fullName evidence="6">GntR family transcriptional regulator</fullName>
    </submittedName>
</protein>
<dbReference type="InterPro" id="IPR036388">
    <property type="entry name" value="WH-like_DNA-bd_sf"/>
</dbReference>
<dbReference type="CDD" id="cd07377">
    <property type="entry name" value="WHTH_GntR"/>
    <property type="match status" value="1"/>
</dbReference>
<gene>
    <name evidence="6" type="ORF">JF625_29300</name>
</gene>
<evidence type="ECO:0000256" key="1">
    <source>
        <dbReference type="ARBA" id="ARBA00023015"/>
    </source>
</evidence>
<dbReference type="PANTHER" id="PTHR43537:SF6">
    <property type="entry name" value="HTH-TYPE TRANSCRIPTIONAL REPRESSOR RSPR"/>
    <property type="match status" value="1"/>
</dbReference>
<dbReference type="PROSITE" id="PS50949">
    <property type="entry name" value="HTH_GNTR"/>
    <property type="match status" value="1"/>
</dbReference>
<dbReference type="Gene3D" id="1.10.10.10">
    <property type="entry name" value="Winged helix-like DNA-binding domain superfamily/Winged helix DNA-binding domain"/>
    <property type="match status" value="1"/>
</dbReference>
<evidence type="ECO:0000313" key="6">
    <source>
        <dbReference type="EMBL" id="MBW8729234.1"/>
    </source>
</evidence>
<comment type="caution">
    <text evidence="6">The sequence shown here is derived from an EMBL/GenBank/DDBJ whole genome shotgun (WGS) entry which is preliminary data.</text>
</comment>
<dbReference type="PANTHER" id="PTHR43537">
    <property type="entry name" value="TRANSCRIPTIONAL REGULATOR, GNTR FAMILY"/>
    <property type="match status" value="1"/>
</dbReference>
<dbReference type="Proteomes" id="UP000700706">
    <property type="component" value="Unassembled WGS sequence"/>
</dbReference>
<dbReference type="SMART" id="SM00345">
    <property type="entry name" value="HTH_GNTR"/>
    <property type="match status" value="1"/>
</dbReference>
<dbReference type="InterPro" id="IPR011711">
    <property type="entry name" value="GntR_C"/>
</dbReference>
<dbReference type="Pfam" id="PF00392">
    <property type="entry name" value="GntR"/>
    <property type="match status" value="1"/>
</dbReference>
<evidence type="ECO:0000256" key="2">
    <source>
        <dbReference type="ARBA" id="ARBA00023125"/>
    </source>
</evidence>
<dbReference type="InterPro" id="IPR008920">
    <property type="entry name" value="TF_FadR/GntR_C"/>
</dbReference>
<dbReference type="Pfam" id="PF07729">
    <property type="entry name" value="FCD"/>
    <property type="match status" value="1"/>
</dbReference>
<reference evidence="6" key="1">
    <citation type="submission" date="2020-06" db="EMBL/GenBank/DDBJ databases">
        <title>Stable isotope informed genome-resolved metagenomics uncovers potential trophic interactions in rhizosphere soil.</title>
        <authorList>
            <person name="Starr E.P."/>
            <person name="Shi S."/>
            <person name="Blazewicz S.J."/>
            <person name="Koch B.J."/>
            <person name="Probst A.J."/>
            <person name="Hungate B.A."/>
            <person name="Pett-Ridge J."/>
            <person name="Firestone M.K."/>
            <person name="Banfield J.F."/>
        </authorList>
    </citation>
    <scope>NUCLEOTIDE SEQUENCE</scope>
    <source>
        <strain evidence="6">YM_69_17</strain>
    </source>
</reference>
<feature type="compositionally biased region" description="Basic and acidic residues" evidence="4">
    <location>
        <begin position="1"/>
        <end position="11"/>
    </location>
</feature>
<dbReference type="GO" id="GO:0003700">
    <property type="term" value="F:DNA-binding transcription factor activity"/>
    <property type="evidence" value="ECO:0007669"/>
    <property type="project" value="InterPro"/>
</dbReference>
<evidence type="ECO:0000259" key="5">
    <source>
        <dbReference type="PROSITE" id="PS50949"/>
    </source>
</evidence>
<dbReference type="InterPro" id="IPR000524">
    <property type="entry name" value="Tscrpt_reg_HTH_GntR"/>
</dbReference>
<accession>A0A952KP61</accession>
<dbReference type="InterPro" id="IPR036390">
    <property type="entry name" value="WH_DNA-bd_sf"/>
</dbReference>
<feature type="domain" description="HTH gntR-type" evidence="5">
    <location>
        <begin position="23"/>
        <end position="90"/>
    </location>
</feature>
<dbReference type="EMBL" id="JAEKLZ010000505">
    <property type="protein sequence ID" value="MBW8729234.1"/>
    <property type="molecule type" value="Genomic_DNA"/>
</dbReference>
<evidence type="ECO:0000256" key="4">
    <source>
        <dbReference type="SAM" id="MobiDB-lite"/>
    </source>
</evidence>
<dbReference type="Gene3D" id="1.20.120.530">
    <property type="entry name" value="GntR ligand-binding domain-like"/>
    <property type="match status" value="1"/>
</dbReference>
<name>A0A952KP61_9PROT</name>
<organism evidence="6 7">
    <name type="scientific">Inquilinus limosus</name>
    <dbReference type="NCBI Taxonomy" id="171674"/>
    <lineage>
        <taxon>Bacteria</taxon>
        <taxon>Pseudomonadati</taxon>
        <taxon>Pseudomonadota</taxon>
        <taxon>Alphaproteobacteria</taxon>
        <taxon>Rhodospirillales</taxon>
        <taxon>Rhodospirillaceae</taxon>
        <taxon>Inquilinus</taxon>
    </lineage>
</organism>
<keyword evidence="1" id="KW-0805">Transcription regulation</keyword>
<dbReference type="SMART" id="SM00895">
    <property type="entry name" value="FCD"/>
    <property type="match status" value="1"/>
</dbReference>
<dbReference type="GO" id="GO:0003677">
    <property type="term" value="F:DNA binding"/>
    <property type="evidence" value="ECO:0007669"/>
    <property type="project" value="UniProtKB-KW"/>
</dbReference>
<evidence type="ECO:0000256" key="3">
    <source>
        <dbReference type="ARBA" id="ARBA00023163"/>
    </source>
</evidence>
<dbReference type="AlphaFoldDB" id="A0A952KP61"/>
<proteinExistence type="predicted"/>
<feature type="region of interest" description="Disordered" evidence="4">
    <location>
        <begin position="1"/>
        <end position="20"/>
    </location>
</feature>
<keyword evidence="2" id="KW-0238">DNA-binding</keyword>
<dbReference type="SUPFAM" id="SSF48008">
    <property type="entry name" value="GntR ligand-binding domain-like"/>
    <property type="match status" value="1"/>
</dbReference>
<evidence type="ECO:0000313" key="7">
    <source>
        <dbReference type="Proteomes" id="UP000700706"/>
    </source>
</evidence>
<sequence>MAGRRRADEPRTLPGHIPLGGEGPIGRQVYEGLRQAIITGLLPPGTALSEKDGSEMFGVSRQPVREAFIKLGEAGLLQVLPQRGTRVRKISRRQVEQGRFIREAVEAAVVRLAAESIDDRALQRLDRSLQAQHDAARRHDHAGFLALDEGFHRLIIEAIDCLPAWSTIENMKAQMDRVRYLSLPDVSPLEMLIAQHEEIVAGLRAHDPDAAEAAMRRHLREILSSLGPIAQRRPELFELDA</sequence>